<dbReference type="InterPro" id="IPR036865">
    <property type="entry name" value="CRAL-TRIO_dom_sf"/>
</dbReference>
<organism evidence="2 3">
    <name type="scientific">Cavenderia fasciculata</name>
    <name type="common">Slime mold</name>
    <name type="synonym">Dictyostelium fasciculatum</name>
    <dbReference type="NCBI Taxonomy" id="261658"/>
    <lineage>
        <taxon>Eukaryota</taxon>
        <taxon>Amoebozoa</taxon>
        <taxon>Evosea</taxon>
        <taxon>Eumycetozoa</taxon>
        <taxon>Dictyostelia</taxon>
        <taxon>Acytosteliales</taxon>
        <taxon>Cavenderiaceae</taxon>
        <taxon>Cavenderia</taxon>
    </lineage>
</organism>
<dbReference type="SMART" id="SM00516">
    <property type="entry name" value="SEC14"/>
    <property type="match status" value="1"/>
</dbReference>
<dbReference type="PANTHER" id="PTHR45824:SF1">
    <property type="entry name" value="PHOSPHATIDYLINOSITOL TRANSFER PROTEIN 3"/>
    <property type="match status" value="1"/>
</dbReference>
<protein>
    <submittedName>
        <fullName evidence="2">Cellular retinaldehyde-binding/triple function domain-containing protein</fullName>
    </submittedName>
</protein>
<gene>
    <name evidence="2" type="primary">rsc5</name>
    <name evidence="2" type="ORF">DFA_03364</name>
</gene>
<evidence type="ECO:0000313" key="2">
    <source>
        <dbReference type="EMBL" id="EGG25118.1"/>
    </source>
</evidence>
<keyword evidence="3" id="KW-1185">Reference proteome</keyword>
<dbReference type="GeneID" id="14877450"/>
<dbReference type="Gene3D" id="3.40.525.10">
    <property type="entry name" value="CRAL-TRIO lipid binding domain"/>
    <property type="match status" value="1"/>
</dbReference>
<dbReference type="SUPFAM" id="SSF46938">
    <property type="entry name" value="CRAL/TRIO N-terminal domain"/>
    <property type="match status" value="1"/>
</dbReference>
<dbReference type="SUPFAM" id="SSF52087">
    <property type="entry name" value="CRAL/TRIO domain"/>
    <property type="match status" value="1"/>
</dbReference>
<dbReference type="InterPro" id="IPR001251">
    <property type="entry name" value="CRAL-TRIO_dom"/>
</dbReference>
<dbReference type="InterPro" id="IPR011074">
    <property type="entry name" value="CRAL/TRIO_N_dom"/>
</dbReference>
<sequence length="341" mass="39077">MTTTPTLSGTAEDTVSTPILKGEGVFDPFKKLNEKQMAAFKEIKENLSDLTDPEDVAWMDDMCLLRYLRARNYNVAKSEKLLRGTLEWRQKYRPQDVKLTEVADIAKTGCLYIHGKDLKGRPILMARPRRDNVKGVSNADKFKHLVYWLEHGFRQMDKSRGVEQFCFIVDYNEFSRKNLDMNTNLESMHLLLDHCPERMGQSLFLDPPTLFWFAWKVISPFLNEVTLSKVKFCYSKKVNGKRVYPDLADYISMDQMEQDLGGENPTSFNYDDFIKEFHSETTTTTTTSSLSSTEEIILNGSSDQPSLVYNQTSTATTTTTTETIHKHPGNTLEEPMTQLAI</sequence>
<reference evidence="3" key="1">
    <citation type="journal article" date="2011" name="Genome Res.">
        <title>Phylogeny-wide analysis of social amoeba genomes highlights ancient origins for complex intercellular communication.</title>
        <authorList>
            <person name="Heidel A.J."/>
            <person name="Lawal H.M."/>
            <person name="Felder M."/>
            <person name="Schilde C."/>
            <person name="Helps N.R."/>
            <person name="Tunggal B."/>
            <person name="Rivero F."/>
            <person name="John U."/>
            <person name="Schleicher M."/>
            <person name="Eichinger L."/>
            <person name="Platzer M."/>
            <person name="Noegel A.A."/>
            <person name="Schaap P."/>
            <person name="Gloeckner G."/>
        </authorList>
    </citation>
    <scope>NUCLEOTIDE SEQUENCE [LARGE SCALE GENOMIC DNA]</scope>
    <source>
        <strain evidence="3">SH3</strain>
    </source>
</reference>
<dbReference type="PROSITE" id="PS50191">
    <property type="entry name" value="CRAL_TRIO"/>
    <property type="match status" value="1"/>
</dbReference>
<dbReference type="Pfam" id="PF03765">
    <property type="entry name" value="CRAL_TRIO_N"/>
    <property type="match status" value="1"/>
</dbReference>
<dbReference type="SMART" id="SM01100">
    <property type="entry name" value="CRAL_TRIO_N"/>
    <property type="match status" value="1"/>
</dbReference>
<feature type="domain" description="CRAL-TRIO" evidence="1">
    <location>
        <begin position="101"/>
        <end position="268"/>
    </location>
</feature>
<dbReference type="PANTHER" id="PTHR45824">
    <property type="entry name" value="GH16843P"/>
    <property type="match status" value="1"/>
</dbReference>
<proteinExistence type="predicted"/>
<dbReference type="EMBL" id="GL883006">
    <property type="protein sequence ID" value="EGG25118.1"/>
    <property type="molecule type" value="Genomic_DNA"/>
</dbReference>
<dbReference type="Proteomes" id="UP000007797">
    <property type="component" value="Unassembled WGS sequence"/>
</dbReference>
<dbReference type="InterPro" id="IPR036273">
    <property type="entry name" value="CRAL/TRIO_N_dom_sf"/>
</dbReference>
<dbReference type="GO" id="GO:0008526">
    <property type="term" value="F:phosphatidylinositol transfer activity"/>
    <property type="evidence" value="ECO:0007669"/>
    <property type="project" value="EnsemblProtists"/>
</dbReference>
<name>F4PHD4_CACFS</name>
<dbReference type="InterPro" id="IPR052578">
    <property type="entry name" value="PI_Transfer_CRAL-TRIO"/>
</dbReference>
<dbReference type="KEGG" id="dfa:DFA_03364"/>
<dbReference type="Pfam" id="PF00650">
    <property type="entry name" value="CRAL_TRIO"/>
    <property type="match status" value="1"/>
</dbReference>
<evidence type="ECO:0000313" key="3">
    <source>
        <dbReference type="Proteomes" id="UP000007797"/>
    </source>
</evidence>
<evidence type="ECO:0000259" key="1">
    <source>
        <dbReference type="PROSITE" id="PS50191"/>
    </source>
</evidence>
<dbReference type="RefSeq" id="XP_004362969.1">
    <property type="nucleotide sequence ID" value="XM_004362912.1"/>
</dbReference>
<dbReference type="AlphaFoldDB" id="F4PHD4"/>
<dbReference type="OrthoDB" id="75724at2759"/>
<dbReference type="CDD" id="cd00170">
    <property type="entry name" value="SEC14"/>
    <property type="match status" value="1"/>
</dbReference>
<dbReference type="OMA" id="KYADRMK"/>
<accession>F4PHD4</accession>